<name>A0A1F6T762_9PROT</name>
<feature type="signal peptide" evidence="1">
    <location>
        <begin position="1"/>
        <end position="19"/>
    </location>
</feature>
<dbReference type="Proteomes" id="UP000178379">
    <property type="component" value="Unassembled WGS sequence"/>
</dbReference>
<evidence type="ECO:0000313" key="2">
    <source>
        <dbReference type="EMBL" id="OGI40926.1"/>
    </source>
</evidence>
<evidence type="ECO:0008006" key="4">
    <source>
        <dbReference type="Google" id="ProtNLM"/>
    </source>
</evidence>
<dbReference type="AlphaFoldDB" id="A0A1F6T762"/>
<proteinExistence type="predicted"/>
<comment type="caution">
    <text evidence="2">The sequence shown here is derived from an EMBL/GenBank/DDBJ whole genome shotgun (WGS) entry which is preliminary data.</text>
</comment>
<dbReference type="EMBL" id="MFSQ01000046">
    <property type="protein sequence ID" value="OGI40926.1"/>
    <property type="molecule type" value="Genomic_DNA"/>
</dbReference>
<evidence type="ECO:0000256" key="1">
    <source>
        <dbReference type="SAM" id="SignalP"/>
    </source>
</evidence>
<evidence type="ECO:0000313" key="3">
    <source>
        <dbReference type="Proteomes" id="UP000178379"/>
    </source>
</evidence>
<reference evidence="2 3" key="1">
    <citation type="journal article" date="2016" name="Nat. Commun.">
        <title>Thousands of microbial genomes shed light on interconnected biogeochemical processes in an aquifer system.</title>
        <authorList>
            <person name="Anantharaman K."/>
            <person name="Brown C.T."/>
            <person name="Hug L.A."/>
            <person name="Sharon I."/>
            <person name="Castelle C.J."/>
            <person name="Probst A.J."/>
            <person name="Thomas B.C."/>
            <person name="Singh A."/>
            <person name="Wilkins M.J."/>
            <person name="Karaoz U."/>
            <person name="Brodie E.L."/>
            <person name="Williams K.H."/>
            <person name="Hubbard S.S."/>
            <person name="Banfield J.F."/>
        </authorList>
    </citation>
    <scope>NUCLEOTIDE SEQUENCE [LARGE SCALE GENOMIC DNA]</scope>
</reference>
<dbReference type="STRING" id="1817756.A2140_00300"/>
<protein>
    <recommendedName>
        <fullName evidence="4">MSHA biogenesis protein MshK</fullName>
    </recommendedName>
</protein>
<gene>
    <name evidence="2" type="ORF">A2140_00300</name>
</gene>
<organism evidence="2 3">
    <name type="scientific">Candidatus Muproteobacteria bacterium RBG_16_62_13</name>
    <dbReference type="NCBI Taxonomy" id="1817756"/>
    <lineage>
        <taxon>Bacteria</taxon>
        <taxon>Pseudomonadati</taxon>
        <taxon>Pseudomonadota</taxon>
        <taxon>Candidatus Muproteobacteria</taxon>
    </lineage>
</organism>
<sequence length="109" mass="11734">MIRMVGGFSLLLAAGLAGAEVFDPTRPYTGHADTVAPGTGSLLQSTMMSPAGHRAVIAGQTYRVGEKYGQELLVAIRPYEVVLRKPDGSERVLRMLPKLPKTVNKDNKP</sequence>
<feature type="chain" id="PRO_5009526577" description="MSHA biogenesis protein MshK" evidence="1">
    <location>
        <begin position="20"/>
        <end position="109"/>
    </location>
</feature>
<accession>A0A1F6T762</accession>
<keyword evidence="1" id="KW-0732">Signal</keyword>